<dbReference type="InterPro" id="IPR004504">
    <property type="entry name" value="DNA_repair_RadA"/>
</dbReference>
<dbReference type="NCBIfam" id="TIGR00416">
    <property type="entry name" value="sms"/>
    <property type="match status" value="1"/>
</dbReference>
<evidence type="ECO:0000256" key="1">
    <source>
        <dbReference type="ARBA" id="ARBA00022723"/>
    </source>
</evidence>
<evidence type="ECO:0000256" key="8">
    <source>
        <dbReference type="ARBA" id="ARBA00023016"/>
    </source>
</evidence>
<name>A0A2H0RA91_UNCKA</name>
<keyword evidence="8 11" id="KW-0346">Stress response</keyword>
<dbReference type="PRINTS" id="PR01874">
    <property type="entry name" value="DNAREPAIRADA"/>
</dbReference>
<evidence type="ECO:0000256" key="2">
    <source>
        <dbReference type="ARBA" id="ARBA00022741"/>
    </source>
</evidence>
<feature type="binding site" evidence="11">
    <location>
        <begin position="98"/>
        <end position="105"/>
    </location>
    <ligand>
        <name>ATP</name>
        <dbReference type="ChEBI" id="CHEBI:30616"/>
    </ligand>
</feature>
<evidence type="ECO:0000256" key="3">
    <source>
        <dbReference type="ARBA" id="ARBA00022763"/>
    </source>
</evidence>
<keyword evidence="3 11" id="KW-0227">DNA damage</keyword>
<evidence type="ECO:0000256" key="12">
    <source>
        <dbReference type="NCBIfam" id="TIGR00416"/>
    </source>
</evidence>
<dbReference type="Pfam" id="PF18073">
    <property type="entry name" value="Zn_ribbon_LapB"/>
    <property type="match status" value="1"/>
</dbReference>
<proteinExistence type="inferred from homology"/>
<dbReference type="GO" id="GO:0016787">
    <property type="term" value="F:hydrolase activity"/>
    <property type="evidence" value="ECO:0007669"/>
    <property type="project" value="UniProtKB-KW"/>
</dbReference>
<dbReference type="HAMAP" id="MF_01498">
    <property type="entry name" value="RadA_bact"/>
    <property type="match status" value="1"/>
</dbReference>
<feature type="domain" description="RecA family profile 1" evidence="14">
    <location>
        <begin position="69"/>
        <end position="215"/>
    </location>
</feature>
<dbReference type="InterPro" id="IPR020568">
    <property type="entry name" value="Ribosomal_Su5_D2-typ_SF"/>
</dbReference>
<keyword evidence="1 11" id="KW-0479">Metal-binding</keyword>
<dbReference type="Pfam" id="PF06745">
    <property type="entry name" value="ATPase"/>
    <property type="match status" value="1"/>
</dbReference>
<comment type="domain">
    <text evidence="11">The middle region has homology to RecA with ATPase motifs including the RadA KNRFG motif, while the C-terminus is homologous to Lon protease.</text>
</comment>
<evidence type="ECO:0000259" key="14">
    <source>
        <dbReference type="PROSITE" id="PS50162"/>
    </source>
</evidence>
<evidence type="ECO:0000256" key="7">
    <source>
        <dbReference type="ARBA" id="ARBA00022840"/>
    </source>
</evidence>
<sequence length="439" mass="48276">MGNLKTKTYYECQNCGAQYSKWQGQCPDCGKWNTIEEIEFIGNNSAAINNTADIQGVKPIKISEIDYKEHDRTTTGISEFDRVLGGGFVKGQAVLLAGEPGIGKSTLLLQVASSCKNNVYYFCGEESPYQVKQRYNRLKLTKTNITLLENGFVETIEPSISKQNDVLLIVDSVNSLISSKYKSSAGSISQIKETSQILVRLAKKLGIPLILVGQINKEGEIAGPKTLEHLVDSVLILEGDDNHTFRVLRSLKNRFGSVSEVGLFTMEERGMVQVTNPSEFLLTGKVENASGSAVSLINEGTRCYAIEVQALVNKTVYGYPKRTSNGFSLNRLNLLAAVLTKRTSVNLQDYDIYLNIASGLKVSEPAIDLAVCMAIASAYKNKPLPKNSAYFGEIGLNGELRPVKLEKMRKQEAKNMNIKPLFSPDNYKSLNDVLSGSLK</sequence>
<keyword evidence="5" id="KW-0378">Hydrolase</keyword>
<accession>A0A2H0RA91</accession>
<keyword evidence="10 11" id="KW-0234">DNA repair</keyword>
<dbReference type="InterPro" id="IPR014721">
    <property type="entry name" value="Ribsml_uS5_D2-typ_fold_subgr"/>
</dbReference>
<evidence type="ECO:0000313" key="16">
    <source>
        <dbReference type="Proteomes" id="UP000230214"/>
    </source>
</evidence>
<dbReference type="InterPro" id="IPR027417">
    <property type="entry name" value="P-loop_NTPase"/>
</dbReference>
<comment type="similarity">
    <text evidence="11 13">Belongs to the RecA family. RadA subfamily.</text>
</comment>
<dbReference type="GO" id="GO:0005829">
    <property type="term" value="C:cytosol"/>
    <property type="evidence" value="ECO:0007669"/>
    <property type="project" value="TreeGrafter"/>
</dbReference>
<dbReference type="AlphaFoldDB" id="A0A2H0RA91"/>
<dbReference type="PROSITE" id="PS50162">
    <property type="entry name" value="RECA_2"/>
    <property type="match status" value="1"/>
</dbReference>
<evidence type="ECO:0000256" key="9">
    <source>
        <dbReference type="ARBA" id="ARBA00023125"/>
    </source>
</evidence>
<dbReference type="Proteomes" id="UP000230214">
    <property type="component" value="Unassembled WGS sequence"/>
</dbReference>
<evidence type="ECO:0000256" key="4">
    <source>
        <dbReference type="ARBA" id="ARBA00022771"/>
    </source>
</evidence>
<keyword evidence="9 11" id="KW-0238">DNA-binding</keyword>
<protein>
    <recommendedName>
        <fullName evidence="11 12">DNA repair protein RadA</fullName>
    </recommendedName>
</protein>
<comment type="caution">
    <text evidence="15">The sequence shown here is derived from an EMBL/GenBank/DDBJ whole genome shotgun (WGS) entry which is preliminary data.</text>
</comment>
<evidence type="ECO:0000313" key="15">
    <source>
        <dbReference type="EMBL" id="PIR43256.1"/>
    </source>
</evidence>
<gene>
    <name evidence="11" type="primary">radA</name>
    <name evidence="15" type="ORF">COV24_03630</name>
</gene>
<dbReference type="GO" id="GO:0000725">
    <property type="term" value="P:recombinational repair"/>
    <property type="evidence" value="ECO:0007669"/>
    <property type="project" value="UniProtKB-UniRule"/>
</dbReference>
<dbReference type="GO" id="GO:0003684">
    <property type="term" value="F:damaged DNA binding"/>
    <property type="evidence" value="ECO:0007669"/>
    <property type="project" value="InterPro"/>
</dbReference>
<evidence type="ECO:0000256" key="10">
    <source>
        <dbReference type="ARBA" id="ARBA00023204"/>
    </source>
</evidence>
<reference evidence="15 16" key="1">
    <citation type="submission" date="2017-09" db="EMBL/GenBank/DDBJ databases">
        <title>Depth-based differentiation of microbial function through sediment-hosted aquifers and enrichment of novel symbionts in the deep terrestrial subsurface.</title>
        <authorList>
            <person name="Probst A.J."/>
            <person name="Ladd B."/>
            <person name="Jarett J.K."/>
            <person name="Geller-Mcgrath D.E."/>
            <person name="Sieber C.M."/>
            <person name="Emerson J.B."/>
            <person name="Anantharaman K."/>
            <person name="Thomas B.C."/>
            <person name="Malmstrom R."/>
            <person name="Stieglmeier M."/>
            <person name="Klingl A."/>
            <person name="Woyke T."/>
            <person name="Ryan C.M."/>
            <person name="Banfield J.F."/>
        </authorList>
    </citation>
    <scope>NUCLEOTIDE SEQUENCE [LARGE SCALE GENOMIC DNA]</scope>
    <source>
        <strain evidence="15">CG10_big_fil_rev_8_21_14_0_10_32_10</strain>
    </source>
</reference>
<dbReference type="SUPFAM" id="SSF52540">
    <property type="entry name" value="P-loop containing nucleoside triphosphate hydrolases"/>
    <property type="match status" value="1"/>
</dbReference>
<dbReference type="InterPro" id="IPR041166">
    <property type="entry name" value="Rubredoxin_2"/>
</dbReference>
<evidence type="ECO:0000256" key="5">
    <source>
        <dbReference type="ARBA" id="ARBA00022801"/>
    </source>
</evidence>
<comment type="function">
    <text evidence="13">DNA-dependent ATPase involved in processing of recombination intermediates, plays a role in repairing DNA breaks. Stimulates the branch migration of RecA-mediated strand transfer reactions, allowing the 3' invading strand to extend heteroduplex DNA faster. Binds ssDNA in the presence of ADP but not other nucleotides, has ATPase activity that is stimulated by ssDNA and various branched DNA structures, but inhibited by SSB. Does not have RecA's homology-searching function.</text>
</comment>
<dbReference type="EMBL" id="PCXU01000030">
    <property type="protein sequence ID" value="PIR43256.1"/>
    <property type="molecule type" value="Genomic_DNA"/>
</dbReference>
<organism evidence="15 16">
    <name type="scientific">candidate division WWE3 bacterium CG10_big_fil_rev_8_21_14_0_10_32_10</name>
    <dbReference type="NCBI Taxonomy" id="1975090"/>
    <lineage>
        <taxon>Bacteria</taxon>
        <taxon>Katanobacteria</taxon>
    </lineage>
</organism>
<dbReference type="Pfam" id="PF13541">
    <property type="entry name" value="ChlI"/>
    <property type="match status" value="1"/>
</dbReference>
<dbReference type="InterPro" id="IPR003593">
    <property type="entry name" value="AAA+_ATPase"/>
</dbReference>
<feature type="region of interest" description="Lon-protease-like" evidence="11">
    <location>
        <begin position="351"/>
        <end position="439"/>
    </location>
</feature>
<dbReference type="GO" id="GO:0005524">
    <property type="term" value="F:ATP binding"/>
    <property type="evidence" value="ECO:0007669"/>
    <property type="project" value="UniProtKB-UniRule"/>
</dbReference>
<keyword evidence="2 11" id="KW-0547">Nucleotide-binding</keyword>
<dbReference type="Gene3D" id="3.40.50.300">
    <property type="entry name" value="P-loop containing nucleotide triphosphate hydrolases"/>
    <property type="match status" value="1"/>
</dbReference>
<dbReference type="GO" id="GO:0140664">
    <property type="term" value="F:ATP-dependent DNA damage sensor activity"/>
    <property type="evidence" value="ECO:0007669"/>
    <property type="project" value="InterPro"/>
</dbReference>
<keyword evidence="7 11" id="KW-0067">ATP-binding</keyword>
<keyword evidence="4 13" id="KW-0863">Zinc-finger</keyword>
<dbReference type="PANTHER" id="PTHR32472:SF10">
    <property type="entry name" value="DNA REPAIR PROTEIN RADA-LIKE PROTEIN"/>
    <property type="match status" value="1"/>
</dbReference>
<evidence type="ECO:0000256" key="11">
    <source>
        <dbReference type="HAMAP-Rule" id="MF_01498"/>
    </source>
</evidence>
<keyword evidence="6 13" id="KW-0862">Zinc</keyword>
<dbReference type="PANTHER" id="PTHR32472">
    <property type="entry name" value="DNA REPAIR PROTEIN RADA"/>
    <property type="match status" value="1"/>
</dbReference>
<evidence type="ECO:0000256" key="13">
    <source>
        <dbReference type="RuleBase" id="RU003555"/>
    </source>
</evidence>
<dbReference type="SMART" id="SM00382">
    <property type="entry name" value="AAA"/>
    <property type="match status" value="1"/>
</dbReference>
<dbReference type="InterPro" id="IPR020588">
    <property type="entry name" value="RecA_ATP-bd"/>
</dbReference>
<dbReference type="SUPFAM" id="SSF54211">
    <property type="entry name" value="Ribosomal protein S5 domain 2-like"/>
    <property type="match status" value="1"/>
</dbReference>
<comment type="function">
    <text evidence="11">Plays a role in repairing double-strand DNA breaks, probably involving stabilizing or processing branched DNA or blocked replication forks.</text>
</comment>
<dbReference type="InterPro" id="IPR014774">
    <property type="entry name" value="KaiC-like_dom"/>
</dbReference>
<dbReference type="GO" id="GO:0008270">
    <property type="term" value="F:zinc ion binding"/>
    <property type="evidence" value="ECO:0007669"/>
    <property type="project" value="UniProtKB-KW"/>
</dbReference>
<evidence type="ECO:0000256" key="6">
    <source>
        <dbReference type="ARBA" id="ARBA00022833"/>
    </source>
</evidence>
<dbReference type="Gene3D" id="3.30.230.10">
    <property type="match status" value="1"/>
</dbReference>
<feature type="short sequence motif" description="RadA KNRFG motif" evidence="11">
    <location>
        <begin position="252"/>
        <end position="256"/>
    </location>
</feature>